<keyword evidence="1" id="KW-0472">Membrane</keyword>
<feature type="transmembrane region" description="Helical" evidence="1">
    <location>
        <begin position="6"/>
        <end position="29"/>
    </location>
</feature>
<dbReference type="Pfam" id="PF06450">
    <property type="entry name" value="NhaB"/>
    <property type="match status" value="1"/>
</dbReference>
<gene>
    <name evidence="2" type="ORF">ACFQDL_21880</name>
</gene>
<name>A0ABW2A4F7_9GAMM</name>
<evidence type="ECO:0000313" key="2">
    <source>
        <dbReference type="EMBL" id="MFC6672416.1"/>
    </source>
</evidence>
<dbReference type="Proteomes" id="UP001596422">
    <property type="component" value="Unassembled WGS sequence"/>
</dbReference>
<protein>
    <recommendedName>
        <fullName evidence="4">Sodium/proton antiporter NhaB</fullName>
    </recommendedName>
</protein>
<proteinExistence type="predicted"/>
<comment type="caution">
    <text evidence="2">The sequence shown here is derived from an EMBL/GenBank/DDBJ whole genome shotgun (WGS) entry which is preliminary data.</text>
</comment>
<evidence type="ECO:0000256" key="1">
    <source>
        <dbReference type="SAM" id="Phobius"/>
    </source>
</evidence>
<dbReference type="InterPro" id="IPR004671">
    <property type="entry name" value="Na+/H+_antiporter_NhaB"/>
</dbReference>
<evidence type="ECO:0008006" key="4">
    <source>
        <dbReference type="Google" id="ProtNLM"/>
    </source>
</evidence>
<evidence type="ECO:0000313" key="3">
    <source>
        <dbReference type="Proteomes" id="UP001596422"/>
    </source>
</evidence>
<keyword evidence="1" id="KW-0812">Transmembrane</keyword>
<accession>A0ABW2A4F7</accession>
<sequence>MIRLSYGTMVVMALPYTLVMSTVGFVMVWTSL</sequence>
<dbReference type="RefSeq" id="WP_379913249.1">
    <property type="nucleotide sequence ID" value="NZ_JBHSWE010000001.1"/>
</dbReference>
<keyword evidence="3" id="KW-1185">Reference proteome</keyword>
<dbReference type="EMBL" id="JBHSWE010000001">
    <property type="protein sequence ID" value="MFC6672416.1"/>
    <property type="molecule type" value="Genomic_DNA"/>
</dbReference>
<reference evidence="3" key="1">
    <citation type="journal article" date="2019" name="Int. J. Syst. Evol. Microbiol.">
        <title>The Global Catalogue of Microorganisms (GCM) 10K type strain sequencing project: providing services to taxonomists for standard genome sequencing and annotation.</title>
        <authorList>
            <consortium name="The Broad Institute Genomics Platform"/>
            <consortium name="The Broad Institute Genome Sequencing Center for Infectious Disease"/>
            <person name="Wu L."/>
            <person name="Ma J."/>
        </authorList>
    </citation>
    <scope>NUCLEOTIDE SEQUENCE [LARGE SCALE GENOMIC DNA]</scope>
    <source>
        <strain evidence="3">NBRC 111756</strain>
    </source>
</reference>
<keyword evidence="1" id="KW-1133">Transmembrane helix</keyword>
<organism evidence="2 3">
    <name type="scientific">Marinobacterium aestuariivivens</name>
    <dbReference type="NCBI Taxonomy" id="1698799"/>
    <lineage>
        <taxon>Bacteria</taxon>
        <taxon>Pseudomonadati</taxon>
        <taxon>Pseudomonadota</taxon>
        <taxon>Gammaproteobacteria</taxon>
        <taxon>Oceanospirillales</taxon>
        <taxon>Oceanospirillaceae</taxon>
        <taxon>Marinobacterium</taxon>
    </lineage>
</organism>